<proteinExistence type="evidence at transcript level"/>
<dbReference type="SUPFAM" id="SSF158694">
    <property type="entry name" value="UraD-Like"/>
    <property type="match status" value="1"/>
</dbReference>
<evidence type="ECO:0000313" key="4">
    <source>
        <dbReference type="EMBL" id="BAJ93508.1"/>
    </source>
</evidence>
<dbReference type="InterPro" id="IPR036778">
    <property type="entry name" value="OHCU_decarboxylase_sf"/>
</dbReference>
<sequence length="180" mass="19931">MTSLPAISEVPTLSTEARAAILDTLFEPCPQLHTLSVSLLHERSFDSYDALIAAVGEQLSALYDSRLESDTRWLDAILVAHPRLGDKKVDSEQSRREQAQLNQTAGADDDAAEKLASLNRAYEEKFPGLRYVVFVNGRSRPVIMEDMQRRIDRGDLAQEKVDGIKAMCDIASDRAKKLGG</sequence>
<accession>F2DEI7</accession>
<feature type="compositionally biased region" description="Basic and acidic residues" evidence="2">
    <location>
        <begin position="87"/>
        <end position="98"/>
    </location>
</feature>
<organism evidence="4">
    <name type="scientific">Hordeum vulgare subsp. vulgare</name>
    <name type="common">Domesticated barley</name>
    <dbReference type="NCBI Taxonomy" id="112509"/>
    <lineage>
        <taxon>Eukaryota</taxon>
        <taxon>Viridiplantae</taxon>
        <taxon>Streptophyta</taxon>
        <taxon>Embryophyta</taxon>
        <taxon>Tracheophyta</taxon>
        <taxon>Spermatophyta</taxon>
        <taxon>Magnoliopsida</taxon>
        <taxon>Liliopsida</taxon>
        <taxon>Poales</taxon>
        <taxon>Poaceae</taxon>
        <taxon>BOP clade</taxon>
        <taxon>Pooideae</taxon>
        <taxon>Triticodae</taxon>
        <taxon>Triticeae</taxon>
        <taxon>Hordeinae</taxon>
        <taxon>Hordeum</taxon>
    </lineage>
</organism>
<keyword evidence="1" id="KW-0659">Purine metabolism</keyword>
<feature type="region of interest" description="Disordered" evidence="2">
    <location>
        <begin position="87"/>
        <end position="108"/>
    </location>
</feature>
<name>F2DEI7_HORVV</name>
<dbReference type="PANTHER" id="PTHR37987">
    <property type="entry name" value="CHROMOSOME 9, WHOLE GENOME SHOTGUN SEQUENCE"/>
    <property type="match status" value="1"/>
</dbReference>
<protein>
    <submittedName>
        <fullName evidence="4">Predicted protein</fullName>
    </submittedName>
</protein>
<dbReference type="Pfam" id="PF09349">
    <property type="entry name" value="OHCU_decarbox"/>
    <property type="match status" value="1"/>
</dbReference>
<dbReference type="GO" id="GO:0006144">
    <property type="term" value="P:purine nucleobase metabolic process"/>
    <property type="evidence" value="ECO:0007669"/>
    <property type="project" value="UniProtKB-KW"/>
</dbReference>
<dbReference type="PANTHER" id="PTHR37987:SF1">
    <property type="entry name" value="OXO-4-HYDROXY-4-CARBOXY-5-UREIDOIMIDAZOLINE DECARBOXYLASE DOMAIN-CONTAINING PROTEIN"/>
    <property type="match status" value="1"/>
</dbReference>
<dbReference type="AlphaFoldDB" id="F2DEI7"/>
<dbReference type="Gene3D" id="1.10.3330.10">
    <property type="entry name" value="Oxo-4-hydroxy-4-carboxy-5-ureidoimidazoline decarboxylase"/>
    <property type="match status" value="1"/>
</dbReference>
<dbReference type="InterPro" id="IPR018020">
    <property type="entry name" value="OHCU_decarboxylase"/>
</dbReference>
<evidence type="ECO:0000256" key="1">
    <source>
        <dbReference type="ARBA" id="ARBA00022631"/>
    </source>
</evidence>
<feature type="domain" description="Oxo-4-hydroxy-4-carboxy-5-ureidoimidazoline decarboxylase" evidence="3">
    <location>
        <begin position="12"/>
        <end position="176"/>
    </location>
</feature>
<dbReference type="EMBL" id="AK362304">
    <property type="protein sequence ID" value="BAJ93508.1"/>
    <property type="molecule type" value="mRNA"/>
</dbReference>
<reference evidence="4" key="1">
    <citation type="journal article" date="2011" name="Plant Physiol.">
        <title>Comprehensive sequence analysis of 24,783 barley full-length cDNAs derived from 12 clone libraries.</title>
        <authorList>
            <person name="Matsumoto T."/>
            <person name="Tanaka T."/>
            <person name="Sakai H."/>
            <person name="Amano N."/>
            <person name="Kanamori H."/>
            <person name="Kurita K."/>
            <person name="Kikuta A."/>
            <person name="Kamiya K."/>
            <person name="Yamamoto M."/>
            <person name="Ikawa H."/>
            <person name="Fujii N."/>
            <person name="Hori K."/>
            <person name="Itoh T."/>
            <person name="Sato K."/>
        </authorList>
    </citation>
    <scope>NUCLEOTIDE SEQUENCE</scope>
    <source>
        <tissue evidence="4">Shoot and root</tissue>
    </source>
</reference>
<evidence type="ECO:0000259" key="3">
    <source>
        <dbReference type="Pfam" id="PF09349"/>
    </source>
</evidence>
<evidence type="ECO:0000256" key="2">
    <source>
        <dbReference type="SAM" id="MobiDB-lite"/>
    </source>
</evidence>